<reference evidence="1" key="1">
    <citation type="submission" date="2019-08" db="EMBL/GenBank/DDBJ databases">
        <authorList>
            <person name="Kucharzyk K."/>
            <person name="Murdoch R.W."/>
            <person name="Higgins S."/>
            <person name="Loffler F."/>
        </authorList>
    </citation>
    <scope>NUCLEOTIDE SEQUENCE</scope>
</reference>
<protein>
    <submittedName>
        <fullName evidence="1">Uncharacterized protein</fullName>
    </submittedName>
</protein>
<sequence>MLDAEGPDPVDERLVGRGDARQRDTLRRLVGRQADLLHQGPGDGIGADLVVLVDPLQHRGGVLDPEPAVEALRELAVVHVQHDRRDPQIDVQLLERIEGDQRDLHVVVVGQGALPDDVDVGLEELAVPPLLGPLAAPHLLHLVAAEREDEVPGVLEHVPGEGHGQIEVQPEVVAVSALVEALETPDDVDLLVDLPLAGQLVHRLDGPGLDRREPVQLEGRGEDLQRMELDHPFGREELGETGHRLGAAHAGGGLSGRGVRHRVTYGGATWRTTEAA</sequence>
<accession>A0A645ARK7</accession>
<dbReference type="EMBL" id="VSSQ01013767">
    <property type="protein sequence ID" value="MPM52234.1"/>
    <property type="molecule type" value="Genomic_DNA"/>
</dbReference>
<proteinExistence type="predicted"/>
<evidence type="ECO:0000313" key="1">
    <source>
        <dbReference type="EMBL" id="MPM52234.1"/>
    </source>
</evidence>
<gene>
    <name evidence="1" type="ORF">SDC9_98991</name>
</gene>
<comment type="caution">
    <text evidence="1">The sequence shown here is derived from an EMBL/GenBank/DDBJ whole genome shotgun (WGS) entry which is preliminary data.</text>
</comment>
<dbReference type="AlphaFoldDB" id="A0A645ARK7"/>
<name>A0A645ARK7_9ZZZZ</name>
<organism evidence="1">
    <name type="scientific">bioreactor metagenome</name>
    <dbReference type="NCBI Taxonomy" id="1076179"/>
    <lineage>
        <taxon>unclassified sequences</taxon>
        <taxon>metagenomes</taxon>
        <taxon>ecological metagenomes</taxon>
    </lineage>
</organism>